<dbReference type="InterPro" id="IPR004279">
    <property type="entry name" value="Perilipin"/>
</dbReference>
<dbReference type="GO" id="GO:0019915">
    <property type="term" value="P:lipid storage"/>
    <property type="evidence" value="ECO:0007669"/>
    <property type="project" value="TreeGrafter"/>
</dbReference>
<sequence>MEDAAYDPACFYHRLSALPLVQEVIRQAVQSYEKTKDSSSLLNSALTRVENGVTMVAEKAKPTYDEYLQDKGQPETLLLSTIRMSSSALSNAADQLLKRSNAILSEPYRAQLEAAVTYVHSLDDNFTEAQSLFDVRDEVVSEAKERLSAVEKSLVGAVDRISDYPPLSWMAKKHESTPVEDMEDIDRVAVNGDIDIPDSD</sequence>
<dbReference type="SUPFAM" id="SSF109775">
    <property type="entry name" value="Mannose-6-phosphate receptor binding protein 1 (Tip47), C-terminal domain"/>
    <property type="match status" value="1"/>
</dbReference>
<comment type="similarity">
    <text evidence="2">Belongs to the perilipin family.</text>
</comment>
<evidence type="ECO:0000256" key="2">
    <source>
        <dbReference type="ARBA" id="ARBA00006311"/>
    </source>
</evidence>
<reference evidence="5" key="1">
    <citation type="submission" date="2022-11" db="UniProtKB">
        <authorList>
            <consortium name="WormBaseParasite"/>
        </authorList>
    </citation>
    <scope>IDENTIFICATION</scope>
</reference>
<dbReference type="PANTHER" id="PTHR14024:SF49">
    <property type="entry name" value="LIPID STORAGE DROPLETS SURFACE-BINDING PROTEIN 1"/>
    <property type="match status" value="1"/>
</dbReference>
<evidence type="ECO:0000256" key="1">
    <source>
        <dbReference type="ARBA" id="ARBA00004502"/>
    </source>
</evidence>
<dbReference type="PANTHER" id="PTHR14024">
    <property type="entry name" value="PERILIPIN"/>
    <property type="match status" value="1"/>
</dbReference>
<name>A0A914X214_9BILA</name>
<dbReference type="WBParaSite" id="PSAMB.scaffold614size45634.g7426.t1">
    <property type="protein sequence ID" value="PSAMB.scaffold614size45634.g7426.t1"/>
    <property type="gene ID" value="PSAMB.scaffold614size45634.g7426"/>
</dbReference>
<accession>A0A914X214</accession>
<proteinExistence type="inferred from homology"/>
<dbReference type="GO" id="GO:0010890">
    <property type="term" value="P:positive regulation of triglyceride storage"/>
    <property type="evidence" value="ECO:0007669"/>
    <property type="project" value="TreeGrafter"/>
</dbReference>
<evidence type="ECO:0000256" key="3">
    <source>
        <dbReference type="ARBA" id="ARBA00022677"/>
    </source>
</evidence>
<organism evidence="4 5">
    <name type="scientific">Plectus sambesii</name>
    <dbReference type="NCBI Taxonomy" id="2011161"/>
    <lineage>
        <taxon>Eukaryota</taxon>
        <taxon>Metazoa</taxon>
        <taxon>Ecdysozoa</taxon>
        <taxon>Nematoda</taxon>
        <taxon>Chromadorea</taxon>
        <taxon>Plectida</taxon>
        <taxon>Plectina</taxon>
        <taxon>Plectoidea</taxon>
        <taxon>Plectidae</taxon>
        <taxon>Plectus</taxon>
    </lineage>
</organism>
<dbReference type="GO" id="GO:0005829">
    <property type="term" value="C:cytosol"/>
    <property type="evidence" value="ECO:0007669"/>
    <property type="project" value="TreeGrafter"/>
</dbReference>
<dbReference type="GO" id="GO:0005811">
    <property type="term" value="C:lipid droplet"/>
    <property type="evidence" value="ECO:0007669"/>
    <property type="project" value="UniProtKB-SubCell"/>
</dbReference>
<dbReference type="Gene3D" id="1.20.120.340">
    <property type="entry name" value="Flagellar protein FliS"/>
    <property type="match status" value="1"/>
</dbReference>
<dbReference type="Pfam" id="PF03036">
    <property type="entry name" value="Perilipin"/>
    <property type="match status" value="1"/>
</dbReference>
<protein>
    <submittedName>
        <fullName evidence="5">Uncharacterized protein</fullName>
    </submittedName>
</protein>
<dbReference type="Proteomes" id="UP000887566">
    <property type="component" value="Unplaced"/>
</dbReference>
<evidence type="ECO:0000313" key="4">
    <source>
        <dbReference type="Proteomes" id="UP000887566"/>
    </source>
</evidence>
<comment type="subcellular location">
    <subcellularLocation>
        <location evidence="1">Lipid droplet</location>
    </subcellularLocation>
</comment>
<evidence type="ECO:0000313" key="5">
    <source>
        <dbReference type="WBParaSite" id="PSAMB.scaffold614size45634.g7426.t1"/>
    </source>
</evidence>
<dbReference type="AlphaFoldDB" id="A0A914X214"/>
<keyword evidence="3" id="KW-0551">Lipid droplet</keyword>
<keyword evidence="4" id="KW-1185">Reference proteome</keyword>